<dbReference type="PANTHER" id="PTHR37305:SF1">
    <property type="entry name" value="MEMBRANE PROTEIN"/>
    <property type="match status" value="1"/>
</dbReference>
<feature type="transmembrane region" description="Helical" evidence="1">
    <location>
        <begin position="20"/>
        <end position="39"/>
    </location>
</feature>
<comment type="caution">
    <text evidence="2">The sequence shown here is derived from an EMBL/GenBank/DDBJ whole genome shotgun (WGS) entry which is preliminary data.</text>
</comment>
<gene>
    <name evidence="2" type="ORF">H8B09_26410</name>
</gene>
<name>A0ABR8N2D6_9BACL</name>
<dbReference type="PANTHER" id="PTHR37305">
    <property type="entry name" value="INTEGRAL MEMBRANE PROTEIN-RELATED"/>
    <property type="match status" value="1"/>
</dbReference>
<dbReference type="Pfam" id="PF12730">
    <property type="entry name" value="ABC2_membrane_4"/>
    <property type="match status" value="1"/>
</dbReference>
<dbReference type="EMBL" id="JACXZA010000008">
    <property type="protein sequence ID" value="MBD3922316.1"/>
    <property type="molecule type" value="Genomic_DNA"/>
</dbReference>
<evidence type="ECO:0000313" key="3">
    <source>
        <dbReference type="Proteomes" id="UP000609346"/>
    </source>
</evidence>
<keyword evidence="3" id="KW-1185">Reference proteome</keyword>
<feature type="transmembrane region" description="Helical" evidence="1">
    <location>
        <begin position="227"/>
        <end position="245"/>
    </location>
</feature>
<protein>
    <submittedName>
        <fullName evidence="2">ABC transporter permease</fullName>
    </submittedName>
</protein>
<feature type="transmembrane region" description="Helical" evidence="1">
    <location>
        <begin position="146"/>
        <end position="168"/>
    </location>
</feature>
<sequence length="253" mass="28883">MLSILRCEIIKLRRLHLEWIIAGSALFTGFLELSAILYQKRNHGTLFSWDWLMFTNFRYVSYLIIPIVVSLLVGFLIAREYQDNTANVIFTYRYPRNWFLIGKYLVIIPLLFILILLEFAATIGAGLLLPGHPSLTLAMIEHYMRIYGLLFLMVLCFVPAAALISIIFKSYIASTIYGLIVLISGAITINSPTIGLWYPWAAPIVIISSYFPNNPNATPALDDWKGMISLLLLFVVPLLINFRLYRRIDIANT</sequence>
<keyword evidence="1" id="KW-0472">Membrane</keyword>
<evidence type="ECO:0000313" key="2">
    <source>
        <dbReference type="EMBL" id="MBD3922316.1"/>
    </source>
</evidence>
<accession>A0ABR8N2D6</accession>
<keyword evidence="1" id="KW-1133">Transmembrane helix</keyword>
<evidence type="ECO:0000256" key="1">
    <source>
        <dbReference type="SAM" id="Phobius"/>
    </source>
</evidence>
<keyword evidence="1" id="KW-0812">Transmembrane</keyword>
<feature type="transmembrane region" description="Helical" evidence="1">
    <location>
        <begin position="59"/>
        <end position="78"/>
    </location>
</feature>
<proteinExistence type="predicted"/>
<dbReference type="RefSeq" id="WP_191206612.1">
    <property type="nucleotide sequence ID" value="NZ_JACXZA010000008.1"/>
</dbReference>
<reference evidence="2 3" key="1">
    <citation type="submission" date="2020-09" db="EMBL/GenBank/DDBJ databases">
        <title>Paenibacillus sp. strain PR3 16S rRNA gene Genome sequencing and assembly.</title>
        <authorList>
            <person name="Kim J."/>
        </authorList>
    </citation>
    <scope>NUCLEOTIDE SEQUENCE [LARGE SCALE GENOMIC DNA]</scope>
    <source>
        <strain evidence="2 3">PR3</strain>
    </source>
</reference>
<organism evidence="2 3">
    <name type="scientific">Paenibacillus terricola</name>
    <dbReference type="NCBI Taxonomy" id="2763503"/>
    <lineage>
        <taxon>Bacteria</taxon>
        <taxon>Bacillati</taxon>
        <taxon>Bacillota</taxon>
        <taxon>Bacilli</taxon>
        <taxon>Bacillales</taxon>
        <taxon>Paenibacillaceae</taxon>
        <taxon>Paenibacillus</taxon>
    </lineage>
</organism>
<dbReference type="Proteomes" id="UP000609346">
    <property type="component" value="Unassembled WGS sequence"/>
</dbReference>
<feature type="transmembrane region" description="Helical" evidence="1">
    <location>
        <begin position="180"/>
        <end position="207"/>
    </location>
</feature>
<feature type="transmembrane region" description="Helical" evidence="1">
    <location>
        <begin position="98"/>
        <end position="126"/>
    </location>
</feature>